<dbReference type="InterPro" id="IPR036909">
    <property type="entry name" value="Cyt_c-like_dom_sf"/>
</dbReference>
<keyword evidence="21" id="KW-1185">Reference proteome</keyword>
<feature type="chain" id="PRO_5026256247" description="SoxAX cytochrome complex subunit A" evidence="18">
    <location>
        <begin position="21"/>
        <end position="276"/>
    </location>
</feature>
<keyword evidence="9 14" id="KW-0249">Electron transport</keyword>
<dbReference type="Pfam" id="PF21342">
    <property type="entry name" value="SoxA-TsdA_cyt-c"/>
    <property type="match status" value="1"/>
</dbReference>
<dbReference type="GO" id="GO:0070069">
    <property type="term" value="C:cytochrome complex"/>
    <property type="evidence" value="ECO:0007669"/>
    <property type="project" value="InterPro"/>
</dbReference>
<keyword evidence="3 14" id="KW-0813">Transport</keyword>
<evidence type="ECO:0000259" key="19">
    <source>
        <dbReference type="Pfam" id="PF21342"/>
    </source>
</evidence>
<comment type="function">
    <text evidence="14">C-type monoheme cytochrome, which is part of the SoxAX cytochrome complex involved in sulfur oxidation. The SoxAX complex catalyzes the formation of a heterodisulfide bond between the conserved cysteine residue on a sulfur carrier SoxYZ complex subunit SoxY and thiosulfate or other inorganic sulfur substrates. This leads to the intermediary formation of conspicuous sulfur globules inside of the cells.</text>
</comment>
<evidence type="ECO:0000256" key="1">
    <source>
        <dbReference type="ARBA" id="ARBA00004418"/>
    </source>
</evidence>
<evidence type="ECO:0000256" key="9">
    <source>
        <dbReference type="ARBA" id="ARBA00022982"/>
    </source>
</evidence>
<accession>A0A6G7VF87</accession>
<dbReference type="InterPro" id="IPR025710">
    <property type="entry name" value="SoxA"/>
</dbReference>
<feature type="binding site" description="axial binding residue" evidence="17">
    <location>
        <position position="237"/>
    </location>
    <ligand>
        <name>heme c</name>
        <dbReference type="ChEBI" id="CHEBI:61717"/>
        <label>2</label>
    </ligand>
    <ligandPart>
        <name>Fe</name>
        <dbReference type="ChEBI" id="CHEBI:18248"/>
    </ligandPart>
</feature>
<evidence type="ECO:0000256" key="11">
    <source>
        <dbReference type="ARBA" id="ARBA00025746"/>
    </source>
</evidence>
<dbReference type="GO" id="GO:0016740">
    <property type="term" value="F:transferase activity"/>
    <property type="evidence" value="ECO:0007669"/>
    <property type="project" value="UniProtKB-KW"/>
</dbReference>
<gene>
    <name evidence="20" type="primary">soxA</name>
    <name evidence="20" type="ORF">GWK36_11240</name>
</gene>
<dbReference type="GO" id="GO:0009055">
    <property type="term" value="F:electron transfer activity"/>
    <property type="evidence" value="ECO:0007669"/>
    <property type="project" value="InterPro"/>
</dbReference>
<feature type="binding site" evidence="16">
    <location>
        <position position="233"/>
    </location>
    <ligand>
        <name>substrate</name>
    </ligand>
</feature>
<evidence type="ECO:0000313" key="20">
    <source>
        <dbReference type="EMBL" id="QIK38457.1"/>
    </source>
</evidence>
<evidence type="ECO:0000313" key="21">
    <source>
        <dbReference type="Proteomes" id="UP000502699"/>
    </source>
</evidence>
<protein>
    <recommendedName>
        <fullName evidence="14">SoxAX cytochrome complex subunit A</fullName>
        <ecNumber evidence="14">2.8.5.2</ecNumber>
    </recommendedName>
    <alternativeName>
        <fullName evidence="14">Protein SoxA</fullName>
    </alternativeName>
    <alternativeName>
        <fullName evidence="14">Sulfur oxidizing protein A</fullName>
    </alternativeName>
    <alternativeName>
        <fullName evidence="14">Thiosulfate-oxidizing multienzyme system protein SoxA</fullName>
    </alternativeName>
</protein>
<feature type="binding site" description="axial binding residue" evidence="17">
    <location>
        <position position="125"/>
    </location>
    <ligand>
        <name>heme c</name>
        <dbReference type="ChEBI" id="CHEBI:61717"/>
        <label>1</label>
    </ligand>
    <ligandPart>
        <name>Fe</name>
        <dbReference type="ChEBI" id="CHEBI:18248"/>
    </ligandPart>
</feature>
<keyword evidence="4 14" id="KW-0349">Heme</keyword>
<dbReference type="Gene3D" id="1.10.760.10">
    <property type="entry name" value="Cytochrome c-like domain"/>
    <property type="match status" value="2"/>
</dbReference>
<feature type="domain" description="Cytochrome c" evidence="19">
    <location>
        <begin position="76"/>
        <end position="155"/>
    </location>
</feature>
<comment type="cofactor">
    <cofactor evidence="16">
        <name>heme</name>
        <dbReference type="ChEBI" id="CHEBI:30413"/>
    </cofactor>
    <text evidence="16">Binds 2 heme groups per subunit.</text>
</comment>
<keyword evidence="8 14" id="KW-0574">Periplasm</keyword>
<keyword evidence="10 14" id="KW-0408">Iron</keyword>
<dbReference type="InterPro" id="IPR009056">
    <property type="entry name" value="Cyt_c-like_dom"/>
</dbReference>
<evidence type="ECO:0000256" key="6">
    <source>
        <dbReference type="ARBA" id="ARBA00022723"/>
    </source>
</evidence>
<dbReference type="NCBIfam" id="TIGR04484">
    <property type="entry name" value="thiosulf_SoxA"/>
    <property type="match status" value="1"/>
</dbReference>
<dbReference type="KEGG" id="cjap:GWK36_11240"/>
<keyword evidence="7 18" id="KW-0732">Signal</keyword>
<feature type="binding site" description="covalent" evidence="16">
    <location>
        <position position="94"/>
    </location>
    <ligand>
        <name>heme c</name>
        <dbReference type="ChEBI" id="CHEBI:61717"/>
        <label>1</label>
    </ligand>
</feature>
<feature type="binding site" description="axial binding residue" evidence="17">
    <location>
        <position position="194"/>
    </location>
    <ligand>
        <name>heme c</name>
        <dbReference type="ChEBI" id="CHEBI:61717"/>
        <label>2</label>
    </ligand>
    <ligandPart>
        <name>Fe</name>
        <dbReference type="ChEBI" id="CHEBI:18248"/>
    </ligandPart>
</feature>
<dbReference type="GO" id="GO:0020037">
    <property type="term" value="F:heme binding"/>
    <property type="evidence" value="ECO:0007669"/>
    <property type="project" value="InterPro"/>
</dbReference>
<name>A0A6G7VF87_9GAMM</name>
<organism evidence="20 21">
    <name type="scientific">Caldichromatium japonicum</name>
    <dbReference type="NCBI Taxonomy" id="2699430"/>
    <lineage>
        <taxon>Bacteria</taxon>
        <taxon>Pseudomonadati</taxon>
        <taxon>Pseudomonadota</taxon>
        <taxon>Gammaproteobacteria</taxon>
        <taxon>Chromatiales</taxon>
        <taxon>Chromatiaceae</taxon>
        <taxon>Caldichromatium</taxon>
    </lineage>
</organism>
<evidence type="ECO:0000256" key="7">
    <source>
        <dbReference type="ARBA" id="ARBA00022729"/>
    </source>
</evidence>
<dbReference type="EC" id="2.8.5.2" evidence="14"/>
<proteinExistence type="inferred from homology"/>
<feature type="signal peptide" evidence="18">
    <location>
        <begin position="1"/>
        <end position="20"/>
    </location>
</feature>
<reference evidence="21" key="1">
    <citation type="submission" date="2020-01" db="EMBL/GenBank/DDBJ databases">
        <title>Caldichromatium gen. nov., sp. nov., a thermophilic purple sulfur bacterium member of the family Chromatiaceae isolated from Nakabusa hot spring, Japan.</title>
        <authorList>
            <person name="Saini M.K."/>
            <person name="Hanada S."/>
            <person name="Tank M."/>
        </authorList>
    </citation>
    <scope>NUCLEOTIDE SEQUENCE [LARGE SCALE GENOMIC DNA]</scope>
    <source>
        <strain evidence="21">No.7</strain>
    </source>
</reference>
<evidence type="ECO:0000256" key="10">
    <source>
        <dbReference type="ARBA" id="ARBA00023004"/>
    </source>
</evidence>
<evidence type="ECO:0000256" key="2">
    <source>
        <dbReference type="ARBA" id="ARBA00011530"/>
    </source>
</evidence>
<evidence type="ECO:0000256" key="17">
    <source>
        <dbReference type="PIRSR" id="PIRSR038455-3"/>
    </source>
</evidence>
<evidence type="ECO:0000256" key="12">
    <source>
        <dbReference type="ARBA" id="ARBA00048077"/>
    </source>
</evidence>
<dbReference type="RefSeq" id="WP_166271214.1">
    <property type="nucleotide sequence ID" value="NZ_CP048029.1"/>
</dbReference>
<evidence type="ECO:0000256" key="18">
    <source>
        <dbReference type="SAM" id="SignalP"/>
    </source>
</evidence>
<dbReference type="GO" id="GO:0019417">
    <property type="term" value="P:sulfur oxidation"/>
    <property type="evidence" value="ECO:0007669"/>
    <property type="project" value="InterPro"/>
</dbReference>
<evidence type="ECO:0000256" key="4">
    <source>
        <dbReference type="ARBA" id="ARBA00022617"/>
    </source>
</evidence>
<comment type="catalytic activity">
    <reaction evidence="12 14">
        <text>L-cysteinyl-[SoxY protein] + thiosulfate + 2 Fe(III)-[cytochrome c] = S-sulfosulfanyl-L-cysteinyl-[SoxY protein] + 2 Fe(II)-[cytochrome c] + 2 H(+)</text>
        <dbReference type="Rhea" id="RHEA:56720"/>
        <dbReference type="Rhea" id="RHEA-COMP:10350"/>
        <dbReference type="Rhea" id="RHEA-COMP:14328"/>
        <dbReference type="Rhea" id="RHEA-COMP:14399"/>
        <dbReference type="Rhea" id="RHEA-COMP:14691"/>
        <dbReference type="ChEBI" id="CHEBI:15378"/>
        <dbReference type="ChEBI" id="CHEBI:29033"/>
        <dbReference type="ChEBI" id="CHEBI:29034"/>
        <dbReference type="ChEBI" id="CHEBI:29950"/>
        <dbReference type="ChEBI" id="CHEBI:33542"/>
        <dbReference type="ChEBI" id="CHEBI:139321"/>
        <dbReference type="EC" id="2.8.5.2"/>
    </reaction>
</comment>
<comment type="subunit">
    <text evidence="2 14">Heterodimer of SoxA and SoxX.</text>
</comment>
<dbReference type="PIRSF" id="PIRSF038455">
    <property type="entry name" value="SoxA"/>
    <property type="match status" value="1"/>
</dbReference>
<keyword evidence="5 14" id="KW-0808">Transferase</keyword>
<evidence type="ECO:0000256" key="15">
    <source>
        <dbReference type="PIRSR" id="PIRSR038455-1"/>
    </source>
</evidence>
<comment type="subcellular location">
    <subcellularLocation>
        <location evidence="1 14">Periplasm</location>
    </subcellularLocation>
</comment>
<evidence type="ECO:0000256" key="5">
    <source>
        <dbReference type="ARBA" id="ARBA00022679"/>
    </source>
</evidence>
<dbReference type="GO" id="GO:0016669">
    <property type="term" value="F:oxidoreductase activity, acting on a sulfur group of donors, cytochrome as acceptor"/>
    <property type="evidence" value="ECO:0007669"/>
    <property type="project" value="InterPro"/>
</dbReference>
<dbReference type="EMBL" id="CP048029">
    <property type="protein sequence ID" value="QIK38457.1"/>
    <property type="molecule type" value="Genomic_DNA"/>
</dbReference>
<dbReference type="AlphaFoldDB" id="A0A6G7VF87"/>
<dbReference type="Proteomes" id="UP000502699">
    <property type="component" value="Chromosome"/>
</dbReference>
<evidence type="ECO:0000256" key="16">
    <source>
        <dbReference type="PIRSR" id="PIRSR038455-2"/>
    </source>
</evidence>
<comment type="cofactor">
    <cofactor evidence="14">
        <name>heme</name>
        <dbReference type="ChEBI" id="CHEBI:30413"/>
    </cofactor>
    <text evidence="14">Binds 1 heme group per subunit.</text>
</comment>
<dbReference type="SUPFAM" id="SSF46626">
    <property type="entry name" value="Cytochrome c"/>
    <property type="match status" value="2"/>
</dbReference>
<comment type="catalytic activity">
    <reaction evidence="13 14">
        <text>S-sulfanyl-L-cysteinyl-[SoxY protein] + thiosulfate + 2 Fe(III)-[cytochrome c] = S-(2-sulfodisulfanyl)-L-cysteinyl-[SoxY protein] + 2 Fe(II)-[cytochrome c] + 2 H(+)</text>
        <dbReference type="Rhea" id="RHEA:51224"/>
        <dbReference type="Rhea" id="RHEA-COMP:10350"/>
        <dbReference type="Rhea" id="RHEA-COMP:14399"/>
        <dbReference type="Rhea" id="RHEA-COMP:14689"/>
        <dbReference type="Rhea" id="RHEA-COMP:14690"/>
        <dbReference type="ChEBI" id="CHEBI:15378"/>
        <dbReference type="ChEBI" id="CHEBI:29033"/>
        <dbReference type="ChEBI" id="CHEBI:29034"/>
        <dbReference type="ChEBI" id="CHEBI:33542"/>
        <dbReference type="ChEBI" id="CHEBI:61963"/>
        <dbReference type="ChEBI" id="CHEBI:140664"/>
        <dbReference type="EC" id="2.8.5.2"/>
    </reaction>
</comment>
<evidence type="ECO:0000256" key="13">
    <source>
        <dbReference type="ARBA" id="ARBA00048423"/>
    </source>
</evidence>
<dbReference type="GO" id="GO:0042597">
    <property type="term" value="C:periplasmic space"/>
    <property type="evidence" value="ECO:0007669"/>
    <property type="project" value="UniProtKB-SubCell"/>
</dbReference>
<evidence type="ECO:0000256" key="3">
    <source>
        <dbReference type="ARBA" id="ARBA00022448"/>
    </source>
</evidence>
<evidence type="ECO:0000256" key="14">
    <source>
        <dbReference type="PIRNR" id="PIRNR038455"/>
    </source>
</evidence>
<dbReference type="GO" id="GO:0046872">
    <property type="term" value="F:metal ion binding"/>
    <property type="evidence" value="ECO:0007669"/>
    <property type="project" value="UniProtKB-KW"/>
</dbReference>
<sequence length="276" mass="31368">MPRVILFALILSLIAPVALAATPAEEQTAFQSYFKRRFPSVPENEFKNGVYAIDPVMRANWEAIEEFPPYEQAIARGEELWKKPFANGRTYADCFPDGPAIANRYPRWDRARGTVVTLSLAINDCRTANGEAPLPYNKGPLVDLLAYIAYRSRGQITQVEIPEDDPRALEAYHKGKRFYFARRGQLNFSCAHCHFANSGSKLRTETLSPALGHTTHWPVYRSEWGEVGTLHRRFAGCNEQVRAKAFPLESEEYRNLEYFLTYMNNGQELNGPGARK</sequence>
<comment type="similarity">
    <text evidence="11 14">Belongs to the SoxA family.</text>
</comment>
<keyword evidence="6 14" id="KW-0479">Metal-binding</keyword>
<feature type="binding site" description="covalent" evidence="16">
    <location>
        <position position="190"/>
    </location>
    <ligand>
        <name>heme c</name>
        <dbReference type="ChEBI" id="CHEBI:61717"/>
        <label>2</label>
    </ligand>
</feature>
<evidence type="ECO:0000256" key="8">
    <source>
        <dbReference type="ARBA" id="ARBA00022764"/>
    </source>
</evidence>
<feature type="active site" description="Cysteine persulfide intermediate" evidence="15">
    <location>
        <position position="237"/>
    </location>
</feature>
<feature type="binding site" description="covalent" evidence="16">
    <location>
        <position position="193"/>
    </location>
    <ligand>
        <name>heme c</name>
        <dbReference type="ChEBI" id="CHEBI:61717"/>
        <label>2</label>
    </ligand>
</feature>